<evidence type="ECO:0000313" key="2">
    <source>
        <dbReference type="EMBL" id="RGS10742.1"/>
    </source>
</evidence>
<organism evidence="2 3">
    <name type="scientific">Phocaeicola plebeius</name>
    <dbReference type="NCBI Taxonomy" id="310297"/>
    <lineage>
        <taxon>Bacteria</taxon>
        <taxon>Pseudomonadati</taxon>
        <taxon>Bacteroidota</taxon>
        <taxon>Bacteroidia</taxon>
        <taxon>Bacteroidales</taxon>
        <taxon>Bacteroidaceae</taxon>
        <taxon>Phocaeicola</taxon>
    </lineage>
</organism>
<dbReference type="EMBL" id="QRUY01000001">
    <property type="protein sequence ID" value="RGS10742.1"/>
    <property type="molecule type" value="Genomic_DNA"/>
</dbReference>
<dbReference type="AlphaFoldDB" id="A0A412HB33"/>
<dbReference type="Proteomes" id="UP000285750">
    <property type="component" value="Unassembled WGS sequence"/>
</dbReference>
<comment type="caution">
    <text evidence="2">The sequence shown here is derived from an EMBL/GenBank/DDBJ whole genome shotgun (WGS) entry which is preliminary data.</text>
</comment>
<dbReference type="RefSeq" id="WP_118430474.1">
    <property type="nucleotide sequence ID" value="NZ_CATVWJ010000010.1"/>
</dbReference>
<feature type="compositionally biased region" description="Polar residues" evidence="1">
    <location>
        <begin position="54"/>
        <end position="75"/>
    </location>
</feature>
<evidence type="ECO:0000313" key="3">
    <source>
        <dbReference type="Proteomes" id="UP000285750"/>
    </source>
</evidence>
<feature type="region of interest" description="Disordered" evidence="1">
    <location>
        <begin position="54"/>
        <end position="181"/>
    </location>
</feature>
<name>A0A412HB33_9BACT</name>
<feature type="compositionally biased region" description="Low complexity" evidence="1">
    <location>
        <begin position="94"/>
        <end position="105"/>
    </location>
</feature>
<proteinExistence type="predicted"/>
<accession>A0A412HB33</accession>
<protein>
    <submittedName>
        <fullName evidence="2">Uncharacterized protein</fullName>
    </submittedName>
</protein>
<evidence type="ECO:0000256" key="1">
    <source>
        <dbReference type="SAM" id="MobiDB-lite"/>
    </source>
</evidence>
<sequence length="181" mass="20918">MPKWIYTQPILPKCHSPHFLSPTSFFSRSVAHPSKICKQKHLSKFQKQFKFPLQTQKESKQNNPPSAHPQNAQKQNQKDTTIHFIQPPQLEKLTSSTPPNSPQTTVKIPETAKRKYVSSQTPKSLPPNAEAFQTKRQRVSFQTQRRFPPSYLPTLLFPESTYKNTPKPLPESSKHAQFMRQ</sequence>
<reference evidence="2 3" key="1">
    <citation type="submission" date="2018-08" db="EMBL/GenBank/DDBJ databases">
        <title>A genome reference for cultivated species of the human gut microbiota.</title>
        <authorList>
            <person name="Zou Y."/>
            <person name="Xue W."/>
            <person name="Luo G."/>
        </authorList>
    </citation>
    <scope>NUCLEOTIDE SEQUENCE [LARGE SCALE GENOMIC DNA]</scope>
    <source>
        <strain evidence="2 3">AF24-16AC</strain>
    </source>
</reference>
<gene>
    <name evidence="2" type="ORF">DWY14_01025</name>
</gene>